<dbReference type="InterPro" id="IPR008136">
    <property type="entry name" value="CinA_C"/>
</dbReference>
<organism evidence="2 3">
    <name type="scientific">Corynebacterium ammoniagenes</name>
    <name type="common">Brevibacterium ammoniagenes</name>
    <dbReference type="NCBI Taxonomy" id="1697"/>
    <lineage>
        <taxon>Bacteria</taxon>
        <taxon>Bacillati</taxon>
        <taxon>Actinomycetota</taxon>
        <taxon>Actinomycetes</taxon>
        <taxon>Mycobacteriales</taxon>
        <taxon>Corynebacteriaceae</taxon>
        <taxon>Corynebacterium</taxon>
    </lineage>
</organism>
<dbReference type="AlphaFoldDB" id="A0AAV5G9T0"/>
<name>A0AAV5G9T0_CORAM</name>
<dbReference type="Proteomes" id="UP001054925">
    <property type="component" value="Unassembled WGS sequence"/>
</dbReference>
<dbReference type="EMBL" id="BQKK01000001">
    <property type="protein sequence ID" value="GJN42286.1"/>
    <property type="molecule type" value="Genomic_DNA"/>
</dbReference>
<gene>
    <name evidence="2" type="ORF">CAT723_07650</name>
</gene>
<dbReference type="Pfam" id="PF02464">
    <property type="entry name" value="CinA"/>
    <property type="match status" value="1"/>
</dbReference>
<dbReference type="InterPro" id="IPR036653">
    <property type="entry name" value="CinA-like_C"/>
</dbReference>
<evidence type="ECO:0000313" key="3">
    <source>
        <dbReference type="Proteomes" id="UP001054925"/>
    </source>
</evidence>
<accession>A0AAV5G9T0</accession>
<comment type="caution">
    <text evidence="2">The sequence shown here is derived from an EMBL/GenBank/DDBJ whole genome shotgun (WGS) entry which is preliminary data.</text>
</comment>
<dbReference type="NCBIfam" id="TIGR00199">
    <property type="entry name" value="PncC_domain"/>
    <property type="match status" value="1"/>
</dbReference>
<proteinExistence type="predicted"/>
<protein>
    <submittedName>
        <fullName evidence="2">Competence protein</fullName>
    </submittedName>
</protein>
<dbReference type="RefSeq" id="WP_003845467.1">
    <property type="nucleotide sequence ID" value="NZ_BQKK01000001.1"/>
</dbReference>
<feature type="domain" description="CinA C-terminal" evidence="1">
    <location>
        <begin position="2"/>
        <end position="169"/>
    </location>
</feature>
<evidence type="ECO:0000259" key="1">
    <source>
        <dbReference type="Pfam" id="PF02464"/>
    </source>
</evidence>
<dbReference type="SUPFAM" id="SSF142433">
    <property type="entry name" value="CinA-like"/>
    <property type="match status" value="1"/>
</dbReference>
<reference evidence="2" key="1">
    <citation type="submission" date="2021-12" db="EMBL/GenBank/DDBJ databases">
        <title>Draft genome sequence of Corynebacterium ammoniagenes strain T-723.</title>
        <authorList>
            <person name="Matsuzawa M."/>
            <person name="Hiratani M."/>
            <person name="Abe I."/>
            <person name="Tsuji Y."/>
            <person name="Nakamura J."/>
        </authorList>
    </citation>
    <scope>NUCLEOTIDE SEQUENCE</scope>
    <source>
        <strain evidence="2">T-723</strain>
    </source>
</reference>
<sequence>MLAAEIIRALARKGETVAFCESLTAGLASATVADVSGASTVLRGGLITYATDLKVDLANVSQELIDAHGVVSEEVAAAMAAGTRKVCHSTWAVSLTGVAGPDSQDGHPAGEVFIGCAGPDGTLVVRAVNDSSVSAHTGDGGERIQVLSGDRNAIRTQAVDCALELLLKRL</sequence>
<evidence type="ECO:0000313" key="2">
    <source>
        <dbReference type="EMBL" id="GJN42286.1"/>
    </source>
</evidence>
<dbReference type="Gene3D" id="3.90.950.20">
    <property type="entry name" value="CinA-like"/>
    <property type="match status" value="1"/>
</dbReference>